<organism evidence="2 3">
    <name type="scientific">Panicum miliaceum</name>
    <name type="common">Proso millet</name>
    <name type="synonym">Broomcorn millet</name>
    <dbReference type="NCBI Taxonomy" id="4540"/>
    <lineage>
        <taxon>Eukaryota</taxon>
        <taxon>Viridiplantae</taxon>
        <taxon>Streptophyta</taxon>
        <taxon>Embryophyta</taxon>
        <taxon>Tracheophyta</taxon>
        <taxon>Spermatophyta</taxon>
        <taxon>Magnoliopsida</taxon>
        <taxon>Liliopsida</taxon>
        <taxon>Poales</taxon>
        <taxon>Poaceae</taxon>
        <taxon>PACMAD clade</taxon>
        <taxon>Panicoideae</taxon>
        <taxon>Panicodae</taxon>
        <taxon>Paniceae</taxon>
        <taxon>Panicinae</taxon>
        <taxon>Panicum</taxon>
        <taxon>Panicum sect. Panicum</taxon>
    </lineage>
</organism>
<evidence type="ECO:0000256" key="1">
    <source>
        <dbReference type="SAM" id="MobiDB-lite"/>
    </source>
</evidence>
<feature type="compositionally biased region" description="Acidic residues" evidence="1">
    <location>
        <begin position="100"/>
        <end position="109"/>
    </location>
</feature>
<accession>A0A3L6T7W7</accession>
<dbReference type="STRING" id="4540.A0A3L6T7W7"/>
<evidence type="ECO:0000313" key="2">
    <source>
        <dbReference type="EMBL" id="RLN34269.1"/>
    </source>
</evidence>
<dbReference type="AlphaFoldDB" id="A0A3L6T7W7"/>
<reference evidence="3" key="1">
    <citation type="journal article" date="2019" name="Nat. Commun.">
        <title>The genome of broomcorn millet.</title>
        <authorList>
            <person name="Zou C."/>
            <person name="Miki D."/>
            <person name="Li D."/>
            <person name="Tang Q."/>
            <person name="Xiao L."/>
            <person name="Rajput S."/>
            <person name="Deng P."/>
            <person name="Jia W."/>
            <person name="Huang R."/>
            <person name="Zhang M."/>
            <person name="Sun Y."/>
            <person name="Hu J."/>
            <person name="Fu X."/>
            <person name="Schnable P.S."/>
            <person name="Li F."/>
            <person name="Zhang H."/>
            <person name="Feng B."/>
            <person name="Zhu X."/>
            <person name="Liu R."/>
            <person name="Schnable J.C."/>
            <person name="Zhu J.-K."/>
            <person name="Zhang H."/>
        </authorList>
    </citation>
    <scope>NUCLEOTIDE SEQUENCE [LARGE SCALE GENOMIC DNA]</scope>
</reference>
<gene>
    <name evidence="2" type="ORF">C2845_PM03G28830</name>
</gene>
<protein>
    <submittedName>
        <fullName evidence="2">Uncharacterized protein</fullName>
    </submittedName>
</protein>
<feature type="region of interest" description="Disordered" evidence="1">
    <location>
        <begin position="96"/>
        <end position="147"/>
    </location>
</feature>
<comment type="caution">
    <text evidence="2">The sequence shown here is derived from an EMBL/GenBank/DDBJ whole genome shotgun (WGS) entry which is preliminary data.</text>
</comment>
<sequence length="147" mass="17152">MAGCSWRRDHTVLCLTSSWKNRGSWRNKKKKRRTRQHQKMIWKCHEQCIVRHQLNLSQPLNSKLLPIASPGTCTATNSSYKSCSCKASLLWMDQRKSETESEPEDEEMLSDVPRPAIIPQKDVPNPAETLPSKRKRPTRWDVRPNWV</sequence>
<dbReference type="Proteomes" id="UP000275267">
    <property type="component" value="Unassembled WGS sequence"/>
</dbReference>
<evidence type="ECO:0000313" key="3">
    <source>
        <dbReference type="Proteomes" id="UP000275267"/>
    </source>
</evidence>
<dbReference type="OrthoDB" id="686679at2759"/>
<name>A0A3L6T7W7_PANMI</name>
<proteinExistence type="predicted"/>
<dbReference type="EMBL" id="PQIB02000002">
    <property type="protein sequence ID" value="RLN34269.1"/>
    <property type="molecule type" value="Genomic_DNA"/>
</dbReference>
<keyword evidence="3" id="KW-1185">Reference proteome</keyword>
<feature type="compositionally biased region" description="Basic and acidic residues" evidence="1">
    <location>
        <begin position="138"/>
        <end position="147"/>
    </location>
</feature>